<dbReference type="Proteomes" id="UP000637299">
    <property type="component" value="Unassembled WGS sequence"/>
</dbReference>
<keyword evidence="2" id="KW-1185">Reference proteome</keyword>
<dbReference type="RefSeq" id="WP_191738115.1">
    <property type="nucleotide sequence ID" value="NZ_JACYFS010000008.1"/>
</dbReference>
<dbReference type="EMBL" id="JACYFS010000008">
    <property type="protein sequence ID" value="MBD8084340.1"/>
    <property type="molecule type" value="Genomic_DNA"/>
</dbReference>
<protein>
    <recommendedName>
        <fullName evidence="3">Carboxypeptidase regulatory-like domain-containing protein</fullName>
    </recommendedName>
</protein>
<evidence type="ECO:0000313" key="2">
    <source>
        <dbReference type="Proteomes" id="UP000637299"/>
    </source>
</evidence>
<proteinExistence type="predicted"/>
<sequence length="122" mass="13664">MNFKFIPVILILLALISCETDYVNNSRVFVEGKITFNNQPFSKAQVSLETFSYPISNALTKSDGTFEMGAPDVAETVHLYIGKKITSFSTDSEDCMIAQDSLSIVLPENFQHVKFSNIMIKQ</sequence>
<evidence type="ECO:0008006" key="3">
    <source>
        <dbReference type="Google" id="ProtNLM"/>
    </source>
</evidence>
<gene>
    <name evidence="1" type="ORF">IC610_18185</name>
</gene>
<accession>A0ABR8ZHK5</accession>
<name>A0ABR8ZHK5_9FLAO</name>
<organism evidence="1 2">
    <name type="scientific">Chryseobacterium caseinilyticum</name>
    <dbReference type="NCBI Taxonomy" id="2771428"/>
    <lineage>
        <taxon>Bacteria</taxon>
        <taxon>Pseudomonadati</taxon>
        <taxon>Bacteroidota</taxon>
        <taxon>Flavobacteriia</taxon>
        <taxon>Flavobacteriales</taxon>
        <taxon>Weeksellaceae</taxon>
        <taxon>Chryseobacterium group</taxon>
        <taxon>Chryseobacterium</taxon>
    </lineage>
</organism>
<reference evidence="1 2" key="1">
    <citation type="submission" date="2020-09" db="EMBL/GenBank/DDBJ databases">
        <title>Genome seq and assembly of Chryseobacterium sp.</title>
        <authorList>
            <person name="Chhetri G."/>
        </authorList>
    </citation>
    <scope>NUCLEOTIDE SEQUENCE [LARGE SCALE GENOMIC DNA]</scope>
    <source>
        <strain evidence="1 2">GCR10</strain>
    </source>
</reference>
<comment type="caution">
    <text evidence="1">The sequence shown here is derived from an EMBL/GenBank/DDBJ whole genome shotgun (WGS) entry which is preliminary data.</text>
</comment>
<evidence type="ECO:0000313" key="1">
    <source>
        <dbReference type="EMBL" id="MBD8084340.1"/>
    </source>
</evidence>
<dbReference type="PROSITE" id="PS51257">
    <property type="entry name" value="PROKAR_LIPOPROTEIN"/>
    <property type="match status" value="1"/>
</dbReference>